<evidence type="ECO:0000313" key="5">
    <source>
        <dbReference type="EMBL" id="GAA2256410.1"/>
    </source>
</evidence>
<reference evidence="6" key="1">
    <citation type="journal article" date="2019" name="Int. J. Syst. Evol. Microbiol.">
        <title>The Global Catalogue of Microorganisms (GCM) 10K type strain sequencing project: providing services to taxonomists for standard genome sequencing and annotation.</title>
        <authorList>
            <consortium name="The Broad Institute Genomics Platform"/>
            <consortium name="The Broad Institute Genome Sequencing Center for Infectious Disease"/>
            <person name="Wu L."/>
            <person name="Ma J."/>
        </authorList>
    </citation>
    <scope>NUCLEOTIDE SEQUENCE [LARGE SCALE GENOMIC DNA]</scope>
    <source>
        <strain evidence="6">JCM 7356</strain>
    </source>
</reference>
<feature type="signal peptide" evidence="4">
    <location>
        <begin position="1"/>
        <end position="19"/>
    </location>
</feature>
<evidence type="ECO:0000313" key="6">
    <source>
        <dbReference type="Proteomes" id="UP001500305"/>
    </source>
</evidence>
<evidence type="ECO:0000256" key="4">
    <source>
        <dbReference type="SAM" id="SignalP"/>
    </source>
</evidence>
<dbReference type="PANTHER" id="PTHR30061">
    <property type="entry name" value="MALTOSE-BINDING PERIPLASMIC PROTEIN"/>
    <property type="match status" value="1"/>
</dbReference>
<evidence type="ECO:0000256" key="1">
    <source>
        <dbReference type="ARBA" id="ARBA00008520"/>
    </source>
</evidence>
<evidence type="ECO:0000256" key="2">
    <source>
        <dbReference type="ARBA" id="ARBA00022448"/>
    </source>
</evidence>
<proteinExistence type="inferred from homology"/>
<dbReference type="Proteomes" id="UP001500305">
    <property type="component" value="Unassembled WGS sequence"/>
</dbReference>
<organism evidence="5 6">
    <name type="scientific">Kitasatospora cystarginea</name>
    <dbReference type="NCBI Taxonomy" id="58350"/>
    <lineage>
        <taxon>Bacteria</taxon>
        <taxon>Bacillati</taxon>
        <taxon>Actinomycetota</taxon>
        <taxon>Actinomycetes</taxon>
        <taxon>Kitasatosporales</taxon>
        <taxon>Streptomycetaceae</taxon>
        <taxon>Kitasatospora</taxon>
    </lineage>
</organism>
<accession>A0ABP5RAR1</accession>
<dbReference type="PROSITE" id="PS51257">
    <property type="entry name" value="PROKAR_LIPOPROTEIN"/>
    <property type="match status" value="1"/>
</dbReference>
<evidence type="ECO:0000256" key="3">
    <source>
        <dbReference type="ARBA" id="ARBA00022729"/>
    </source>
</evidence>
<dbReference type="InterPro" id="IPR006059">
    <property type="entry name" value="SBP"/>
</dbReference>
<dbReference type="PANTHER" id="PTHR30061:SF50">
    <property type="entry name" value="MALTOSE_MALTODEXTRIN-BINDING PERIPLASMIC PROTEIN"/>
    <property type="match status" value="1"/>
</dbReference>
<dbReference type="SUPFAM" id="SSF53850">
    <property type="entry name" value="Periplasmic binding protein-like II"/>
    <property type="match status" value="1"/>
</dbReference>
<protein>
    <submittedName>
        <fullName evidence="5">Sugar ABC transporter substrate-binding protein</fullName>
    </submittedName>
</protein>
<keyword evidence="6" id="KW-1185">Reference proteome</keyword>
<dbReference type="Gene3D" id="3.40.190.10">
    <property type="entry name" value="Periplasmic binding protein-like II"/>
    <property type="match status" value="2"/>
</dbReference>
<comment type="caution">
    <text evidence="5">The sequence shown here is derived from an EMBL/GenBank/DDBJ whole genome shotgun (WGS) entry which is preliminary data.</text>
</comment>
<sequence length="427" mass="45592">MKRQLIAAVGVAAMVIGLAACGSGAEKGGGDSAAPSSLTVWLTVDAQQNWPDLVKSADDQLAAKYPGIKINHEYYSWKDKSPKLDSVLATDQVPDVVEMGNTEMLPYMIKGALAELDTSKFENSGDWLDGLKASATYNGKTYGVPYYSAARVATWRKDVAADAGVADTPKTYPELTADLDRIQAKQGDKFSAWYQPSRDWYTAMSFVYDAGGAIAKQDGGRWKATLESPEAIKGLTAWKDALGKYMHGDLTKDDADRYIVYGLGQSAMIYGAGWEGGSAADPKFDKTGGKLKDNLASFVMPGPSGKSLSSFIGGSDLAVPVKSKARTAASEWIDFLTDAKAQEALIKAGNLPNNKTQLAPLKTDPKVGPSAQSAENNWFVPTAPGWLQVEKANILQNALQDIAQGKKTVEAAVKDMDGQIDAVINNA</sequence>
<dbReference type="Pfam" id="PF13416">
    <property type="entry name" value="SBP_bac_8"/>
    <property type="match status" value="1"/>
</dbReference>
<keyword evidence="3 4" id="KW-0732">Signal</keyword>
<feature type="chain" id="PRO_5046106080" evidence="4">
    <location>
        <begin position="20"/>
        <end position="427"/>
    </location>
</feature>
<dbReference type="RefSeq" id="WP_344638305.1">
    <property type="nucleotide sequence ID" value="NZ_BAAATR010000021.1"/>
</dbReference>
<dbReference type="EMBL" id="BAAATR010000021">
    <property type="protein sequence ID" value="GAA2256410.1"/>
    <property type="molecule type" value="Genomic_DNA"/>
</dbReference>
<name>A0ABP5RAR1_9ACTN</name>
<keyword evidence="2" id="KW-0813">Transport</keyword>
<gene>
    <name evidence="5" type="ORF">GCM10010430_45320</name>
</gene>
<comment type="similarity">
    <text evidence="1">Belongs to the bacterial solute-binding protein 1 family.</text>
</comment>